<keyword evidence="1" id="KW-0812">Transmembrane</keyword>
<sequence length="83" mass="9594">MEFFEKVEERHQLEAQPGYKLAIPLFLFTSLPYFGTLLYDYIHCCGHVDNTFAWFGGFYVMLGGIYVLAKILKKGKHEKVVSV</sequence>
<gene>
    <name evidence="2" type="ORF">GCM10011340_36300</name>
</gene>
<dbReference type="EMBL" id="BNAG01000007">
    <property type="protein sequence ID" value="GHE76150.1"/>
    <property type="molecule type" value="Genomic_DNA"/>
</dbReference>
<dbReference type="Proteomes" id="UP000658258">
    <property type="component" value="Unassembled WGS sequence"/>
</dbReference>
<protein>
    <submittedName>
        <fullName evidence="2">Uncharacterized protein</fullName>
    </submittedName>
</protein>
<feature type="transmembrane region" description="Helical" evidence="1">
    <location>
        <begin position="21"/>
        <end position="39"/>
    </location>
</feature>
<keyword evidence="3" id="KW-1185">Reference proteome</keyword>
<feature type="transmembrane region" description="Helical" evidence="1">
    <location>
        <begin position="51"/>
        <end position="69"/>
    </location>
</feature>
<keyword evidence="1" id="KW-0472">Membrane</keyword>
<reference evidence="3" key="1">
    <citation type="journal article" date="2019" name="Int. J. Syst. Evol. Microbiol.">
        <title>The Global Catalogue of Microorganisms (GCM) 10K type strain sequencing project: providing services to taxonomists for standard genome sequencing and annotation.</title>
        <authorList>
            <consortium name="The Broad Institute Genomics Platform"/>
            <consortium name="The Broad Institute Genome Sequencing Center for Infectious Disease"/>
            <person name="Wu L."/>
            <person name="Ma J."/>
        </authorList>
    </citation>
    <scope>NUCLEOTIDE SEQUENCE [LARGE SCALE GENOMIC DNA]</scope>
    <source>
        <strain evidence="3">CGMCC 1.15111</strain>
    </source>
</reference>
<name>A0ABQ3ICZ7_9BACT</name>
<proteinExistence type="predicted"/>
<accession>A0ABQ3ICZ7</accession>
<comment type="caution">
    <text evidence="2">The sequence shown here is derived from an EMBL/GenBank/DDBJ whole genome shotgun (WGS) entry which is preliminary data.</text>
</comment>
<organism evidence="2 3">
    <name type="scientific">Roseivirga thermotolerans</name>
    <dbReference type="NCBI Taxonomy" id="1758176"/>
    <lineage>
        <taxon>Bacteria</taxon>
        <taxon>Pseudomonadati</taxon>
        <taxon>Bacteroidota</taxon>
        <taxon>Cytophagia</taxon>
        <taxon>Cytophagales</taxon>
        <taxon>Roseivirgaceae</taxon>
        <taxon>Roseivirga</taxon>
    </lineage>
</organism>
<evidence type="ECO:0000313" key="2">
    <source>
        <dbReference type="EMBL" id="GHE76150.1"/>
    </source>
</evidence>
<evidence type="ECO:0000256" key="1">
    <source>
        <dbReference type="SAM" id="Phobius"/>
    </source>
</evidence>
<keyword evidence="1" id="KW-1133">Transmembrane helix</keyword>
<evidence type="ECO:0000313" key="3">
    <source>
        <dbReference type="Proteomes" id="UP000658258"/>
    </source>
</evidence>